<gene>
    <name evidence="1" type="ORF">TNIN_343361</name>
</gene>
<sequence length="147" mass="16618">MVQREKTFKRTTEQCPAKQLETTDLILNPHSINLLGIAQEVNTVLPKKTGDILIMGGTHTCSIELFYFRSSSIFSSRQIIKSSFISIRLLVFGDMPVQLPKTGKLYWWMKKAVCTENLDRRGISLNKIPLKVDPQFCCGHSCIPSTV</sequence>
<comment type="caution">
    <text evidence="1">The sequence shown here is derived from an EMBL/GenBank/DDBJ whole genome shotgun (WGS) entry which is preliminary data.</text>
</comment>
<dbReference type="Proteomes" id="UP000886998">
    <property type="component" value="Unassembled WGS sequence"/>
</dbReference>
<reference evidence="1" key="1">
    <citation type="submission" date="2020-08" db="EMBL/GenBank/DDBJ databases">
        <title>Multicomponent nature underlies the extraordinary mechanical properties of spider dragline silk.</title>
        <authorList>
            <person name="Kono N."/>
            <person name="Nakamura H."/>
            <person name="Mori M."/>
            <person name="Yoshida Y."/>
            <person name="Ohtoshi R."/>
            <person name="Malay A.D."/>
            <person name="Moran D.A.P."/>
            <person name="Tomita M."/>
            <person name="Numata K."/>
            <person name="Arakawa K."/>
        </authorList>
    </citation>
    <scope>NUCLEOTIDE SEQUENCE</scope>
</reference>
<evidence type="ECO:0000313" key="1">
    <source>
        <dbReference type="EMBL" id="GFY50548.1"/>
    </source>
</evidence>
<name>A0A8X6XBW2_9ARAC</name>
<organism evidence="1 2">
    <name type="scientific">Trichonephila inaurata madagascariensis</name>
    <dbReference type="NCBI Taxonomy" id="2747483"/>
    <lineage>
        <taxon>Eukaryota</taxon>
        <taxon>Metazoa</taxon>
        <taxon>Ecdysozoa</taxon>
        <taxon>Arthropoda</taxon>
        <taxon>Chelicerata</taxon>
        <taxon>Arachnida</taxon>
        <taxon>Araneae</taxon>
        <taxon>Araneomorphae</taxon>
        <taxon>Entelegynae</taxon>
        <taxon>Araneoidea</taxon>
        <taxon>Nephilidae</taxon>
        <taxon>Trichonephila</taxon>
        <taxon>Trichonephila inaurata</taxon>
    </lineage>
</organism>
<evidence type="ECO:0000313" key="2">
    <source>
        <dbReference type="Proteomes" id="UP000886998"/>
    </source>
</evidence>
<keyword evidence="2" id="KW-1185">Reference proteome</keyword>
<accession>A0A8X6XBW2</accession>
<dbReference type="EMBL" id="BMAV01007550">
    <property type="protein sequence ID" value="GFY50548.1"/>
    <property type="molecule type" value="Genomic_DNA"/>
</dbReference>
<protein>
    <submittedName>
        <fullName evidence="1">Uncharacterized protein</fullName>
    </submittedName>
</protein>
<proteinExistence type="predicted"/>
<dbReference type="AlphaFoldDB" id="A0A8X6XBW2"/>